<evidence type="ECO:0000313" key="1">
    <source>
        <dbReference type="EMBL" id="MPD05120.1"/>
    </source>
</evidence>
<reference evidence="1 2" key="1">
    <citation type="submission" date="2019-05" db="EMBL/GenBank/DDBJ databases">
        <title>Another draft genome of Portunus trituberculatus and its Hox gene families provides insights of decapod evolution.</title>
        <authorList>
            <person name="Jeong J.-H."/>
            <person name="Song I."/>
            <person name="Kim S."/>
            <person name="Choi T."/>
            <person name="Kim D."/>
            <person name="Ryu S."/>
            <person name="Kim W."/>
        </authorList>
    </citation>
    <scope>NUCLEOTIDE SEQUENCE [LARGE SCALE GENOMIC DNA]</scope>
    <source>
        <tissue evidence="1">Muscle</tissue>
    </source>
</reference>
<dbReference type="Proteomes" id="UP000324222">
    <property type="component" value="Unassembled WGS sequence"/>
</dbReference>
<sequence length="104" mass="11787">METDSECRKWRYESRGVLLTFTGLAGMMTAWLKAQDSEFKVRGSCVRQGCVDGQPHVQDPLLPLFFVSSSLLEKNMLPIHFYSDCDLCQVERQGVKSLAKKQSP</sequence>
<gene>
    <name evidence="1" type="ORF">E2C01_100848</name>
</gene>
<organism evidence="1 2">
    <name type="scientific">Portunus trituberculatus</name>
    <name type="common">Swimming crab</name>
    <name type="synonym">Neptunus trituberculatus</name>
    <dbReference type="NCBI Taxonomy" id="210409"/>
    <lineage>
        <taxon>Eukaryota</taxon>
        <taxon>Metazoa</taxon>
        <taxon>Ecdysozoa</taxon>
        <taxon>Arthropoda</taxon>
        <taxon>Crustacea</taxon>
        <taxon>Multicrustacea</taxon>
        <taxon>Malacostraca</taxon>
        <taxon>Eumalacostraca</taxon>
        <taxon>Eucarida</taxon>
        <taxon>Decapoda</taxon>
        <taxon>Pleocyemata</taxon>
        <taxon>Brachyura</taxon>
        <taxon>Eubrachyura</taxon>
        <taxon>Portunoidea</taxon>
        <taxon>Portunidae</taxon>
        <taxon>Portuninae</taxon>
        <taxon>Portunus</taxon>
    </lineage>
</organism>
<name>A0A5B7KD92_PORTR</name>
<comment type="caution">
    <text evidence="1">The sequence shown here is derived from an EMBL/GenBank/DDBJ whole genome shotgun (WGS) entry which is preliminary data.</text>
</comment>
<protein>
    <submittedName>
        <fullName evidence="1">Uncharacterized protein</fullName>
    </submittedName>
</protein>
<accession>A0A5B7KD92</accession>
<keyword evidence="2" id="KW-1185">Reference proteome</keyword>
<dbReference type="EMBL" id="VSRR010144525">
    <property type="protein sequence ID" value="MPD05120.1"/>
    <property type="molecule type" value="Genomic_DNA"/>
</dbReference>
<dbReference type="AlphaFoldDB" id="A0A5B7KD92"/>
<proteinExistence type="predicted"/>
<evidence type="ECO:0000313" key="2">
    <source>
        <dbReference type="Proteomes" id="UP000324222"/>
    </source>
</evidence>